<reference evidence="3" key="1">
    <citation type="submission" date="2014-04" db="EMBL/GenBank/DDBJ databases">
        <title>Evolutionary Origins and Diversification of the Mycorrhizal Mutualists.</title>
        <authorList>
            <consortium name="DOE Joint Genome Institute"/>
            <consortium name="Mycorrhizal Genomics Consortium"/>
            <person name="Kohler A."/>
            <person name="Kuo A."/>
            <person name="Nagy L.G."/>
            <person name="Floudas D."/>
            <person name="Copeland A."/>
            <person name="Barry K.W."/>
            <person name="Cichocki N."/>
            <person name="Veneault-Fourrey C."/>
            <person name="LaButti K."/>
            <person name="Lindquist E.A."/>
            <person name="Lipzen A."/>
            <person name="Lundell T."/>
            <person name="Morin E."/>
            <person name="Murat C."/>
            <person name="Riley R."/>
            <person name="Ohm R."/>
            <person name="Sun H."/>
            <person name="Tunlid A."/>
            <person name="Henrissat B."/>
            <person name="Grigoriev I.V."/>
            <person name="Hibbett D.S."/>
            <person name="Martin F."/>
        </authorList>
    </citation>
    <scope>NUCLEOTIDE SEQUENCE [LARGE SCALE GENOMIC DNA]</scope>
    <source>
        <strain evidence="3">FD-334 SS-4</strain>
    </source>
</reference>
<accession>A0A0D2PWJ2</accession>
<feature type="compositionally biased region" description="Low complexity" evidence="1">
    <location>
        <begin position="81"/>
        <end position="94"/>
    </location>
</feature>
<dbReference type="EMBL" id="KN817540">
    <property type="protein sequence ID" value="KJA23865.1"/>
    <property type="molecule type" value="Genomic_DNA"/>
</dbReference>
<dbReference type="AlphaFoldDB" id="A0A0D2PWJ2"/>
<name>A0A0D2PWJ2_HYPSF</name>
<feature type="region of interest" description="Disordered" evidence="1">
    <location>
        <begin position="81"/>
        <end position="101"/>
    </location>
</feature>
<protein>
    <submittedName>
        <fullName evidence="2">Uncharacterized protein</fullName>
    </submittedName>
</protein>
<proteinExistence type="predicted"/>
<evidence type="ECO:0000313" key="2">
    <source>
        <dbReference type="EMBL" id="KJA23865.1"/>
    </source>
</evidence>
<gene>
    <name evidence="2" type="ORF">HYPSUDRAFT_561211</name>
</gene>
<sequence>MSSLPLKRARALSAACRGAQPSRLVHSSSVNQATALSSAAFAEEVAEITLPPMFDIFDAPTKLAQSGEFIRSKYASAPKTLAAASPAPSPALSTRPGPAPLPPAILFDGPARPQNGMLAFQSRLRDAGLRAPPPVSRARRSTVSARPFSSAEPLVQIFDGPAKITRYHHRPAGSEQNSAAYMVALGVVGTVGCATLLRENDNSP</sequence>
<dbReference type="OMA" id="MFDGPAR"/>
<dbReference type="OrthoDB" id="3023983at2759"/>
<evidence type="ECO:0000313" key="3">
    <source>
        <dbReference type="Proteomes" id="UP000054270"/>
    </source>
</evidence>
<evidence type="ECO:0000256" key="1">
    <source>
        <dbReference type="SAM" id="MobiDB-lite"/>
    </source>
</evidence>
<dbReference type="Proteomes" id="UP000054270">
    <property type="component" value="Unassembled WGS sequence"/>
</dbReference>
<keyword evidence="3" id="KW-1185">Reference proteome</keyword>
<organism evidence="2 3">
    <name type="scientific">Hypholoma sublateritium (strain FD-334 SS-4)</name>
    <dbReference type="NCBI Taxonomy" id="945553"/>
    <lineage>
        <taxon>Eukaryota</taxon>
        <taxon>Fungi</taxon>
        <taxon>Dikarya</taxon>
        <taxon>Basidiomycota</taxon>
        <taxon>Agaricomycotina</taxon>
        <taxon>Agaricomycetes</taxon>
        <taxon>Agaricomycetidae</taxon>
        <taxon>Agaricales</taxon>
        <taxon>Agaricineae</taxon>
        <taxon>Strophariaceae</taxon>
        <taxon>Hypholoma</taxon>
    </lineage>
</organism>